<dbReference type="RefSeq" id="WP_345572824.1">
    <property type="nucleotide sequence ID" value="NZ_BAABDQ010000033.1"/>
</dbReference>
<accession>A0ABP6Z5W1</accession>
<feature type="domain" description="Methyltransferase" evidence="3">
    <location>
        <begin position="55"/>
        <end position="144"/>
    </location>
</feature>
<keyword evidence="5" id="KW-1185">Reference proteome</keyword>
<dbReference type="PANTHER" id="PTHR44942:SF4">
    <property type="entry name" value="METHYLTRANSFERASE TYPE 11 DOMAIN-CONTAINING PROTEIN"/>
    <property type="match status" value="1"/>
</dbReference>
<protein>
    <recommendedName>
        <fullName evidence="3">Methyltransferase domain-containing protein</fullName>
    </recommendedName>
</protein>
<gene>
    <name evidence="4" type="ORF">GCM10022419_097370</name>
</gene>
<dbReference type="Pfam" id="PF13649">
    <property type="entry name" value="Methyltransf_25"/>
    <property type="match status" value="1"/>
</dbReference>
<comment type="caution">
    <text evidence="4">The sequence shown here is derived from an EMBL/GenBank/DDBJ whole genome shotgun (WGS) entry which is preliminary data.</text>
</comment>
<dbReference type="EMBL" id="BAABDQ010000033">
    <property type="protein sequence ID" value="GAA3598420.1"/>
    <property type="molecule type" value="Genomic_DNA"/>
</dbReference>
<evidence type="ECO:0000256" key="1">
    <source>
        <dbReference type="ARBA" id="ARBA00022603"/>
    </source>
</evidence>
<reference evidence="5" key="1">
    <citation type="journal article" date="2019" name="Int. J. Syst. Evol. Microbiol.">
        <title>The Global Catalogue of Microorganisms (GCM) 10K type strain sequencing project: providing services to taxonomists for standard genome sequencing and annotation.</title>
        <authorList>
            <consortium name="The Broad Institute Genomics Platform"/>
            <consortium name="The Broad Institute Genome Sequencing Center for Infectious Disease"/>
            <person name="Wu L."/>
            <person name="Ma J."/>
        </authorList>
    </citation>
    <scope>NUCLEOTIDE SEQUENCE [LARGE SCALE GENOMIC DNA]</scope>
    <source>
        <strain evidence="5">JCM 17326</strain>
    </source>
</reference>
<dbReference type="Proteomes" id="UP001500630">
    <property type="component" value="Unassembled WGS sequence"/>
</dbReference>
<evidence type="ECO:0000313" key="5">
    <source>
        <dbReference type="Proteomes" id="UP001500630"/>
    </source>
</evidence>
<organism evidence="4 5">
    <name type="scientific">Nonomuraea rosea</name>
    <dbReference type="NCBI Taxonomy" id="638574"/>
    <lineage>
        <taxon>Bacteria</taxon>
        <taxon>Bacillati</taxon>
        <taxon>Actinomycetota</taxon>
        <taxon>Actinomycetes</taxon>
        <taxon>Streptosporangiales</taxon>
        <taxon>Streptosporangiaceae</taxon>
        <taxon>Nonomuraea</taxon>
    </lineage>
</organism>
<dbReference type="PANTHER" id="PTHR44942">
    <property type="entry name" value="METHYLTRANSF_11 DOMAIN-CONTAINING PROTEIN"/>
    <property type="match status" value="1"/>
</dbReference>
<keyword evidence="1" id="KW-0489">Methyltransferase</keyword>
<sequence length="275" mass="29743">MSQGTGGAGLPGRVRELAASFQDPDVVAAYVHRPPYPAEVFDILESLMAGGPRRVLDLGAGEGALARPLAARVDHVDAVEISPAMVAAGRSRPGGDRPNLSWHVEAAETMSVRGPYALVTAGASLHWMDWEPTLARAAGLLAPGAFVAIVDQHHLQLEWRDALREVIVRHSRNPGYDPAFSLPDELSRLGLFEIRGRRETAPTVFRQPMDDYIEHFHSTASLARALMPPQEAAEFRAEVEDVVGEHRDANGELVLRTAASIVWGLVVPQQPAGQP</sequence>
<dbReference type="InterPro" id="IPR029063">
    <property type="entry name" value="SAM-dependent_MTases_sf"/>
</dbReference>
<dbReference type="CDD" id="cd02440">
    <property type="entry name" value="AdoMet_MTases"/>
    <property type="match status" value="1"/>
</dbReference>
<keyword evidence="2" id="KW-0808">Transferase</keyword>
<name>A0ABP6Z5W1_9ACTN</name>
<evidence type="ECO:0000256" key="2">
    <source>
        <dbReference type="ARBA" id="ARBA00022679"/>
    </source>
</evidence>
<evidence type="ECO:0000259" key="3">
    <source>
        <dbReference type="Pfam" id="PF13649"/>
    </source>
</evidence>
<dbReference type="Gene3D" id="3.40.50.150">
    <property type="entry name" value="Vaccinia Virus protein VP39"/>
    <property type="match status" value="1"/>
</dbReference>
<dbReference type="InterPro" id="IPR051052">
    <property type="entry name" value="Diverse_substrate_MTase"/>
</dbReference>
<dbReference type="InterPro" id="IPR041698">
    <property type="entry name" value="Methyltransf_25"/>
</dbReference>
<proteinExistence type="predicted"/>
<dbReference type="SUPFAM" id="SSF53335">
    <property type="entry name" value="S-adenosyl-L-methionine-dependent methyltransferases"/>
    <property type="match status" value="1"/>
</dbReference>
<evidence type="ECO:0000313" key="4">
    <source>
        <dbReference type="EMBL" id="GAA3598420.1"/>
    </source>
</evidence>